<protein>
    <submittedName>
        <fullName evidence="1">Uncharacterized protein</fullName>
    </submittedName>
</protein>
<reference evidence="1 2" key="1">
    <citation type="submission" date="2016-10" db="EMBL/GenBank/DDBJ databases">
        <authorList>
            <person name="de Groot N.N."/>
        </authorList>
    </citation>
    <scope>NUCLEOTIDE SEQUENCE [LARGE SCALE GENOMIC DNA]</scope>
    <source>
        <strain evidence="1 2">EP1-55-1</strain>
    </source>
</reference>
<evidence type="ECO:0000313" key="2">
    <source>
        <dbReference type="Proteomes" id="UP000199227"/>
    </source>
</evidence>
<dbReference type="EMBL" id="FOXB01000010">
    <property type="protein sequence ID" value="SFP21153.1"/>
    <property type="molecule type" value="Genomic_DNA"/>
</dbReference>
<accession>A0A1I5NH89</accession>
<sequence>MQVNSYATMYQYQTKNMNSSEADTRKQGGLSDIMQNLSQEQRIGLREQMNLLDQSDKKNVIEEMSQIDSTTMSQDEYYKMLIDIVNRQVPPTATIQSLFYMYA</sequence>
<dbReference type="AlphaFoldDB" id="A0A1I5NH89"/>
<keyword evidence="2" id="KW-1185">Reference proteome</keyword>
<dbReference type="Proteomes" id="UP000199227">
    <property type="component" value="Unassembled WGS sequence"/>
</dbReference>
<gene>
    <name evidence="1" type="ORF">SAMN05216234_11056</name>
</gene>
<dbReference type="RefSeq" id="WP_143089691.1">
    <property type="nucleotide sequence ID" value="NZ_FOXB01000010.1"/>
</dbReference>
<evidence type="ECO:0000313" key="1">
    <source>
        <dbReference type="EMBL" id="SFP21153.1"/>
    </source>
</evidence>
<organism evidence="1 2">
    <name type="scientific">Hydrogenimonas thermophila</name>
    <dbReference type="NCBI Taxonomy" id="223786"/>
    <lineage>
        <taxon>Bacteria</taxon>
        <taxon>Pseudomonadati</taxon>
        <taxon>Campylobacterota</taxon>
        <taxon>Epsilonproteobacteria</taxon>
        <taxon>Campylobacterales</taxon>
        <taxon>Hydrogenimonadaceae</taxon>
        <taxon>Hydrogenimonas</taxon>
    </lineage>
</organism>
<proteinExistence type="predicted"/>
<name>A0A1I5NH89_9BACT</name>